<dbReference type="UniPathway" id="UPA00035">
    <property type="reaction ID" value="UER00043"/>
</dbReference>
<evidence type="ECO:0000256" key="9">
    <source>
        <dbReference type="HAMAP-Rule" id="MF_00134"/>
    </source>
</evidence>
<evidence type="ECO:0000256" key="2">
    <source>
        <dbReference type="ARBA" id="ARBA00004696"/>
    </source>
</evidence>
<dbReference type="PANTHER" id="PTHR22854:SF2">
    <property type="entry name" value="INDOLE-3-GLYCEROL-PHOSPHATE SYNTHASE"/>
    <property type="match status" value="1"/>
</dbReference>
<dbReference type="GO" id="GO:0004640">
    <property type="term" value="F:phosphoribosylanthranilate isomerase activity"/>
    <property type="evidence" value="ECO:0007669"/>
    <property type="project" value="TreeGrafter"/>
</dbReference>
<evidence type="ECO:0000256" key="1">
    <source>
        <dbReference type="ARBA" id="ARBA00001633"/>
    </source>
</evidence>
<evidence type="ECO:0000313" key="11">
    <source>
        <dbReference type="EMBL" id="GAM15886.1"/>
    </source>
</evidence>
<comment type="caution">
    <text evidence="11">The sequence shown here is derived from an EMBL/GenBank/DDBJ whole genome shotgun (WGS) entry which is preliminary data.</text>
</comment>
<dbReference type="CDD" id="cd00331">
    <property type="entry name" value="IGPS"/>
    <property type="match status" value="1"/>
</dbReference>
<protein>
    <recommendedName>
        <fullName evidence="9">Indole-3-glycerol phosphate synthase</fullName>
        <shortName evidence="9">IGPS</shortName>
        <ecNumber evidence="9">4.1.1.48</ecNumber>
    </recommendedName>
</protein>
<dbReference type="InterPro" id="IPR011060">
    <property type="entry name" value="RibuloseP-bd_barrel"/>
</dbReference>
<keyword evidence="8 9" id="KW-0456">Lyase</keyword>
<dbReference type="PROSITE" id="PS00614">
    <property type="entry name" value="IGPS"/>
    <property type="match status" value="1"/>
</dbReference>
<comment type="pathway">
    <text evidence="2 9">Amino-acid biosynthesis; L-tryptophan biosynthesis; L-tryptophan from chorismate: step 4/5.</text>
</comment>
<dbReference type="SUPFAM" id="SSF51366">
    <property type="entry name" value="Ribulose-phoshate binding barrel"/>
    <property type="match status" value="1"/>
</dbReference>
<comment type="similarity">
    <text evidence="3 9">Belongs to the TrpC family.</text>
</comment>
<dbReference type="STRING" id="1321606.SAMD00020551_4057"/>
<evidence type="ECO:0000256" key="4">
    <source>
        <dbReference type="ARBA" id="ARBA00022605"/>
    </source>
</evidence>
<proteinExistence type="inferred from homology"/>
<dbReference type="Gene3D" id="3.20.20.70">
    <property type="entry name" value="Aldolase class I"/>
    <property type="match status" value="1"/>
</dbReference>
<gene>
    <name evidence="9" type="primary">trpC</name>
    <name evidence="11" type="ORF">SAMD00020551_4057</name>
</gene>
<sequence>MGTILDSIIERKKVEVEELRISGTEIPEFTSKPRSLLKALREASNVAIISEFKRASPSKGDINLSLDPAKQAILYARAGASAISVLTDVKGFKGSFTDLKKVREAVDLPILCKDFIVDQIQIDLAHSAGADVILLIASALPLGKLSELYEYAYEKGLECLVEIHDETDLEKAIHIKAQMIGINNRDLKSFEVNLVNTEKLGPLVKKAGAFLISESGMKTRDDIVRAAAAGASGVLVGETFMTSADLNETFQTFTVPVVRDHHEG</sequence>
<dbReference type="Proteomes" id="UP000031014">
    <property type="component" value="Unassembled WGS sequence"/>
</dbReference>
<evidence type="ECO:0000256" key="3">
    <source>
        <dbReference type="ARBA" id="ARBA00008737"/>
    </source>
</evidence>
<comment type="catalytic activity">
    <reaction evidence="1 9">
        <text>1-(2-carboxyphenylamino)-1-deoxy-D-ribulose 5-phosphate + H(+) = (1S,2R)-1-C-(indol-3-yl)glycerol 3-phosphate + CO2 + H2O</text>
        <dbReference type="Rhea" id="RHEA:23476"/>
        <dbReference type="ChEBI" id="CHEBI:15377"/>
        <dbReference type="ChEBI" id="CHEBI:15378"/>
        <dbReference type="ChEBI" id="CHEBI:16526"/>
        <dbReference type="ChEBI" id="CHEBI:58613"/>
        <dbReference type="ChEBI" id="CHEBI:58866"/>
        <dbReference type="EC" id="4.1.1.48"/>
    </reaction>
</comment>
<keyword evidence="6 9" id="KW-0822">Tryptophan biosynthesis</keyword>
<dbReference type="FunFam" id="3.20.20.70:FF:000024">
    <property type="entry name" value="Indole-3-glycerol phosphate synthase"/>
    <property type="match status" value="1"/>
</dbReference>
<evidence type="ECO:0000256" key="6">
    <source>
        <dbReference type="ARBA" id="ARBA00022822"/>
    </source>
</evidence>
<dbReference type="NCBIfam" id="NF001377">
    <property type="entry name" value="PRK00278.2-4"/>
    <property type="match status" value="1"/>
</dbReference>
<keyword evidence="5 9" id="KW-0210">Decarboxylase</keyword>
<feature type="domain" description="Indole-3-glycerol phosphate synthase" evidence="10">
    <location>
        <begin position="5"/>
        <end position="251"/>
    </location>
</feature>
<dbReference type="AlphaFoldDB" id="A0A0A8XCN9"/>
<dbReference type="InterPro" id="IPR045186">
    <property type="entry name" value="Indole-3-glycerol_P_synth"/>
</dbReference>
<dbReference type="EMBL" id="BASE01000098">
    <property type="protein sequence ID" value="GAM15886.1"/>
    <property type="molecule type" value="Genomic_DNA"/>
</dbReference>
<organism evidence="11 12">
    <name type="scientific">Mesobacillus selenatarsenatis (strain DSM 18680 / JCM 14380 / FERM P-15431 / SF-1)</name>
    <dbReference type="NCBI Taxonomy" id="1321606"/>
    <lineage>
        <taxon>Bacteria</taxon>
        <taxon>Bacillati</taxon>
        <taxon>Bacillota</taxon>
        <taxon>Bacilli</taxon>
        <taxon>Bacillales</taxon>
        <taxon>Bacillaceae</taxon>
        <taxon>Mesobacillus</taxon>
    </lineage>
</organism>
<reference evidence="11 12" key="1">
    <citation type="submission" date="2013-06" db="EMBL/GenBank/DDBJ databases">
        <title>Whole genome shotgun sequence of Bacillus selenatarsenatis SF-1.</title>
        <authorList>
            <person name="Kuroda M."/>
            <person name="Sei K."/>
            <person name="Yamashita M."/>
            <person name="Ike M."/>
        </authorList>
    </citation>
    <scope>NUCLEOTIDE SEQUENCE [LARGE SCALE GENOMIC DNA]</scope>
    <source>
        <strain evidence="11 12">SF-1</strain>
    </source>
</reference>
<keyword evidence="4 9" id="KW-0028">Amino-acid biosynthesis</keyword>
<name>A0A0A8XCN9_MESS1</name>
<accession>A0A0A8XCN9</accession>
<dbReference type="InterPro" id="IPR013785">
    <property type="entry name" value="Aldolase_TIM"/>
</dbReference>
<keyword evidence="12" id="KW-1185">Reference proteome</keyword>
<dbReference type="HAMAP" id="MF_00134_A">
    <property type="entry name" value="IGPS_A"/>
    <property type="match status" value="1"/>
</dbReference>
<dbReference type="EC" id="4.1.1.48" evidence="9"/>
<dbReference type="InterPro" id="IPR013798">
    <property type="entry name" value="Indole-3-glycerol_P_synth_dom"/>
</dbReference>
<dbReference type="GO" id="GO:0004425">
    <property type="term" value="F:indole-3-glycerol-phosphate synthase activity"/>
    <property type="evidence" value="ECO:0007669"/>
    <property type="project" value="UniProtKB-UniRule"/>
</dbReference>
<evidence type="ECO:0000256" key="5">
    <source>
        <dbReference type="ARBA" id="ARBA00022793"/>
    </source>
</evidence>
<evidence type="ECO:0000259" key="10">
    <source>
        <dbReference type="Pfam" id="PF00218"/>
    </source>
</evidence>
<dbReference type="RefSeq" id="WP_041967507.1">
    <property type="nucleotide sequence ID" value="NZ_BASE01000098.1"/>
</dbReference>
<dbReference type="PANTHER" id="PTHR22854">
    <property type="entry name" value="TRYPTOPHAN BIOSYNTHESIS PROTEIN"/>
    <property type="match status" value="1"/>
</dbReference>
<dbReference type="GO" id="GO:0000162">
    <property type="term" value="P:L-tryptophan biosynthetic process"/>
    <property type="evidence" value="ECO:0007669"/>
    <property type="project" value="UniProtKB-UniRule"/>
</dbReference>
<dbReference type="HAMAP" id="MF_00134_B">
    <property type="entry name" value="IGPS_B"/>
    <property type="match status" value="1"/>
</dbReference>
<dbReference type="OrthoDB" id="9804217at2"/>
<dbReference type="Pfam" id="PF00218">
    <property type="entry name" value="IGPS"/>
    <property type="match status" value="1"/>
</dbReference>
<dbReference type="InterPro" id="IPR001468">
    <property type="entry name" value="Indole-3-GlycerolPSynthase_CS"/>
</dbReference>
<evidence type="ECO:0000256" key="7">
    <source>
        <dbReference type="ARBA" id="ARBA00023141"/>
    </source>
</evidence>
<evidence type="ECO:0000313" key="12">
    <source>
        <dbReference type="Proteomes" id="UP000031014"/>
    </source>
</evidence>
<evidence type="ECO:0000256" key="8">
    <source>
        <dbReference type="ARBA" id="ARBA00023239"/>
    </source>
</evidence>
<keyword evidence="7 9" id="KW-0057">Aromatic amino acid biosynthesis</keyword>